<comment type="similarity">
    <text evidence="1">Belongs to the 'GDXG' lipolytic enzyme family.</text>
</comment>
<dbReference type="OrthoDB" id="408631at2759"/>
<keyword evidence="3" id="KW-1185">Reference proteome</keyword>
<dbReference type="Pfam" id="PF07859">
    <property type="entry name" value="Abhydrolase_3"/>
    <property type="match status" value="1"/>
</dbReference>
<dbReference type="InterPro" id="IPR013094">
    <property type="entry name" value="AB_hydrolase_3"/>
</dbReference>
<dbReference type="AlphaFoldDB" id="A0A8B8LWG6"/>
<dbReference type="GO" id="GO:0052689">
    <property type="term" value="F:carboxylic ester hydrolase activity"/>
    <property type="evidence" value="ECO:0007669"/>
    <property type="project" value="TreeGrafter"/>
</dbReference>
<reference evidence="3" key="1">
    <citation type="journal article" date="2019" name="Toxins">
        <title>Detection of Abrin-Like and Prepropulchellin-Like Toxin Genes and Transcripts Using Whole Genome Sequencing and Full-Length Transcript Sequencing of Abrus precatorius.</title>
        <authorList>
            <person name="Hovde B.T."/>
            <person name="Daligault H.E."/>
            <person name="Hanschen E.R."/>
            <person name="Kunde Y.A."/>
            <person name="Johnson M.B."/>
            <person name="Starkenburg S.R."/>
            <person name="Johnson S.L."/>
        </authorList>
    </citation>
    <scope>NUCLEOTIDE SEQUENCE [LARGE SCALE GENOMIC DNA]</scope>
</reference>
<dbReference type="InterPro" id="IPR050466">
    <property type="entry name" value="Carboxylest/Gibb_receptor"/>
</dbReference>
<dbReference type="GO" id="GO:0009860">
    <property type="term" value="P:pollen tube growth"/>
    <property type="evidence" value="ECO:0007669"/>
    <property type="project" value="TreeGrafter"/>
</dbReference>
<dbReference type="Proteomes" id="UP000694853">
    <property type="component" value="Unplaced"/>
</dbReference>
<proteinExistence type="inferred from homology"/>
<dbReference type="PANTHER" id="PTHR23024:SF653">
    <property type="entry name" value="CARBOXYLESTERASE"/>
    <property type="match status" value="1"/>
</dbReference>
<reference evidence="4" key="2">
    <citation type="submission" date="2025-08" db="UniProtKB">
        <authorList>
            <consortium name="RefSeq"/>
        </authorList>
    </citation>
    <scope>IDENTIFICATION</scope>
    <source>
        <tissue evidence="4">Young leaves</tissue>
    </source>
</reference>
<dbReference type="GeneID" id="113867934"/>
<sequence length="336" mass="37272">MPTTTPKPTLPCKVRLTVSFLSFVIGNSLRSNGTVNRRLISFFTRNVPPNPNPVDGVTTSDVIVDTTRNIWFRVFVPSAAASAASLPVVVFFHGGGFVFLSPASKPYDDFCRFFCRSLNAVIVSVNYRLAPEHRYPSQNDDGFDVLKYLDENGAVLGNTADVSKCFLAGDSAGGNIAHHVAVRVCKEGLRFVKIIGLVSIEPFFGGEERTESELMTVDPMVSVEKTDWYWKAFLPNGSDRDHGAVNVCGPNAMDISGLDYPNSLVVVAGFDSIKDWQKRYCEWLRKSGKEAELIEYPNMIHGFHLFPDLPDTPLFLSRVKDFISNQIGIPTLNFNF</sequence>
<name>A0A8B8LWG6_ABRPR</name>
<dbReference type="RefSeq" id="XP_027359244.1">
    <property type="nucleotide sequence ID" value="XM_027503443.1"/>
</dbReference>
<organism evidence="3 4">
    <name type="scientific">Abrus precatorius</name>
    <name type="common">Indian licorice</name>
    <name type="synonym">Glycine abrus</name>
    <dbReference type="NCBI Taxonomy" id="3816"/>
    <lineage>
        <taxon>Eukaryota</taxon>
        <taxon>Viridiplantae</taxon>
        <taxon>Streptophyta</taxon>
        <taxon>Embryophyta</taxon>
        <taxon>Tracheophyta</taxon>
        <taxon>Spermatophyta</taxon>
        <taxon>Magnoliopsida</taxon>
        <taxon>eudicotyledons</taxon>
        <taxon>Gunneridae</taxon>
        <taxon>Pentapetalae</taxon>
        <taxon>rosids</taxon>
        <taxon>fabids</taxon>
        <taxon>Fabales</taxon>
        <taxon>Fabaceae</taxon>
        <taxon>Papilionoideae</taxon>
        <taxon>50 kb inversion clade</taxon>
        <taxon>NPAAA clade</taxon>
        <taxon>indigoferoid/millettioid clade</taxon>
        <taxon>Abreae</taxon>
        <taxon>Abrus</taxon>
    </lineage>
</organism>
<evidence type="ECO:0000313" key="4">
    <source>
        <dbReference type="RefSeq" id="XP_027359244.1"/>
    </source>
</evidence>
<dbReference type="InterPro" id="IPR029058">
    <property type="entry name" value="AB_hydrolase_fold"/>
</dbReference>
<gene>
    <name evidence="4" type="primary">LOC113867934</name>
</gene>
<feature type="domain" description="Alpha/beta hydrolase fold-3" evidence="2">
    <location>
        <begin position="89"/>
        <end position="304"/>
    </location>
</feature>
<accession>A0A8B8LWG6</accession>
<protein>
    <submittedName>
        <fullName evidence="4">Probable carboxylesterase 18</fullName>
    </submittedName>
</protein>
<dbReference type="PANTHER" id="PTHR23024">
    <property type="entry name" value="ARYLACETAMIDE DEACETYLASE"/>
    <property type="match status" value="1"/>
</dbReference>
<evidence type="ECO:0000256" key="1">
    <source>
        <dbReference type="ARBA" id="ARBA00010515"/>
    </source>
</evidence>
<dbReference type="SUPFAM" id="SSF53474">
    <property type="entry name" value="alpha/beta-Hydrolases"/>
    <property type="match status" value="1"/>
</dbReference>
<evidence type="ECO:0000259" key="2">
    <source>
        <dbReference type="Pfam" id="PF07859"/>
    </source>
</evidence>
<evidence type="ECO:0000313" key="3">
    <source>
        <dbReference type="Proteomes" id="UP000694853"/>
    </source>
</evidence>
<dbReference type="Gene3D" id="3.40.50.1820">
    <property type="entry name" value="alpha/beta hydrolase"/>
    <property type="match status" value="1"/>
</dbReference>
<dbReference type="KEGG" id="aprc:113867934"/>